<gene>
    <name evidence="1" type="ORF">IE53DRAFT_111440</name>
</gene>
<reference evidence="1 2" key="1">
    <citation type="journal article" date="2018" name="Mol. Biol. Evol.">
        <title>Broad Genomic Sampling Reveals a Smut Pathogenic Ancestry of the Fungal Clade Ustilaginomycotina.</title>
        <authorList>
            <person name="Kijpornyongpan T."/>
            <person name="Mondo S.J."/>
            <person name="Barry K."/>
            <person name="Sandor L."/>
            <person name="Lee J."/>
            <person name="Lipzen A."/>
            <person name="Pangilinan J."/>
            <person name="LaButti K."/>
            <person name="Hainaut M."/>
            <person name="Henrissat B."/>
            <person name="Grigoriev I.V."/>
            <person name="Spatafora J.W."/>
            <person name="Aime M.C."/>
        </authorList>
    </citation>
    <scope>NUCLEOTIDE SEQUENCE [LARGE SCALE GENOMIC DNA]</scope>
    <source>
        <strain evidence="1 2">SA 807</strain>
    </source>
</reference>
<evidence type="ECO:0000313" key="2">
    <source>
        <dbReference type="Proteomes" id="UP000245626"/>
    </source>
</evidence>
<dbReference type="Proteomes" id="UP000245626">
    <property type="component" value="Unassembled WGS sequence"/>
</dbReference>
<proteinExistence type="predicted"/>
<protein>
    <submittedName>
        <fullName evidence="1">Uncharacterized protein</fullName>
    </submittedName>
</protein>
<name>A0ACD0NWD6_9BASI</name>
<dbReference type="EMBL" id="KZ819970">
    <property type="protein sequence ID" value="PWN50091.1"/>
    <property type="molecule type" value="Genomic_DNA"/>
</dbReference>
<sequence length="211" mass="23328">MRCPLPGEGEPSSGVTTPLLVPIGFRSFPPPTVPTLFLDPLHSLVSSFLLHILFVTGRLHSLVPFSCVHSFLFLDRFVHLIFLPLQILSASQIILETLPLISLRHLVSPEACILVKGSTRVTFISFFFILSLLDRFGRFRLPECSRVVLMRGRPKVVGVTVGGWGCVVKGERGFRNWILHPSLLPFVSLLPLSFYAFVTDSGPCFGGIGSR</sequence>
<keyword evidence="2" id="KW-1185">Reference proteome</keyword>
<organism evidence="1 2">
    <name type="scientific">Violaceomyces palustris</name>
    <dbReference type="NCBI Taxonomy" id="1673888"/>
    <lineage>
        <taxon>Eukaryota</taxon>
        <taxon>Fungi</taxon>
        <taxon>Dikarya</taxon>
        <taxon>Basidiomycota</taxon>
        <taxon>Ustilaginomycotina</taxon>
        <taxon>Ustilaginomycetes</taxon>
        <taxon>Violaceomycetales</taxon>
        <taxon>Violaceomycetaceae</taxon>
        <taxon>Violaceomyces</taxon>
    </lineage>
</organism>
<evidence type="ECO:0000313" key="1">
    <source>
        <dbReference type="EMBL" id="PWN50091.1"/>
    </source>
</evidence>
<accession>A0ACD0NWD6</accession>